<dbReference type="STRING" id="56780.SYN_00487"/>
<sequence length="200" mass="22677">MESGWSSSLPGISWAEAADLPKPITITGEKLKIKEASRCGQTTSTNSEDKMNEPLNPIQNVLARSPQVPALVKDLMPATIQPMEYEMNPIGMIFGNFKRTRMAKAKELEAKMAEDTLRATNAKLDAVHKVLTFSATVNDTYRELDHKQRMRELKEDQEKSLTEKIRYETAKIAQEVELDSLEVQLRKIKLKKLLMEAEDE</sequence>
<evidence type="ECO:0000313" key="3">
    <source>
        <dbReference type="Proteomes" id="UP000001933"/>
    </source>
</evidence>
<keyword evidence="3" id="KW-1185">Reference proteome</keyword>
<dbReference type="KEGG" id="sat:SYN_00487"/>
<reference evidence="2 3" key="1">
    <citation type="journal article" date="2007" name="Proc. Natl. Acad. Sci. U.S.A.">
        <title>The genome of Syntrophus aciditrophicus: life at the thermodynamic limit of microbial growth.</title>
        <authorList>
            <person name="McInerney M.J."/>
            <person name="Rohlin L."/>
            <person name="Mouttaki H."/>
            <person name="Kim U."/>
            <person name="Krupp R.S."/>
            <person name="Rios-Hernandez L."/>
            <person name="Sieber J."/>
            <person name="Struchtemeyer C.G."/>
            <person name="Bhattacharyya A."/>
            <person name="Campbell J.W."/>
            <person name="Gunsalus R.P."/>
        </authorList>
    </citation>
    <scope>NUCLEOTIDE SEQUENCE [LARGE SCALE GENOMIC DNA]</scope>
    <source>
        <strain evidence="2 3">SB</strain>
    </source>
</reference>
<dbReference type="InParanoid" id="Q2LUZ8"/>
<organism evidence="2 3">
    <name type="scientific">Syntrophus aciditrophicus (strain SB)</name>
    <dbReference type="NCBI Taxonomy" id="56780"/>
    <lineage>
        <taxon>Bacteria</taxon>
        <taxon>Pseudomonadati</taxon>
        <taxon>Thermodesulfobacteriota</taxon>
        <taxon>Syntrophia</taxon>
        <taxon>Syntrophales</taxon>
        <taxon>Syntrophaceae</taxon>
        <taxon>Syntrophus</taxon>
    </lineage>
</organism>
<keyword evidence="1" id="KW-0175">Coiled coil</keyword>
<dbReference type="Proteomes" id="UP000001933">
    <property type="component" value="Chromosome"/>
</dbReference>
<proteinExistence type="predicted"/>
<dbReference type="HOGENOM" id="CLU_1365626_0_0_7"/>
<dbReference type="AlphaFoldDB" id="Q2LUZ8"/>
<evidence type="ECO:0000313" key="2">
    <source>
        <dbReference type="EMBL" id="ABC77906.1"/>
    </source>
</evidence>
<feature type="coiled-coil region" evidence="1">
    <location>
        <begin position="171"/>
        <end position="198"/>
    </location>
</feature>
<name>Q2LUZ8_SYNAS</name>
<gene>
    <name evidence="2" type="ORF">SYN_00487</name>
</gene>
<protein>
    <submittedName>
        <fullName evidence="2">Hypothetical cytosolic protein</fullName>
    </submittedName>
</protein>
<evidence type="ECO:0000256" key="1">
    <source>
        <dbReference type="SAM" id="Coils"/>
    </source>
</evidence>
<dbReference type="EMBL" id="CP000252">
    <property type="protein sequence ID" value="ABC77906.1"/>
    <property type="molecule type" value="Genomic_DNA"/>
</dbReference>
<accession>Q2LUZ8</accession>